<evidence type="ECO:0000313" key="1">
    <source>
        <dbReference type="EMBL" id="GEN85975.1"/>
    </source>
</evidence>
<comment type="caution">
    <text evidence="1">The sequence shown here is derived from an EMBL/GenBank/DDBJ whole genome shotgun (WGS) entry which is preliminary data.</text>
</comment>
<accession>A0A511ZEU8</accession>
<keyword evidence="2" id="KW-1185">Reference proteome</keyword>
<protein>
    <submittedName>
        <fullName evidence="1">Uncharacterized protein</fullName>
    </submittedName>
</protein>
<name>A0A511ZEU8_9BACI</name>
<proteinExistence type="predicted"/>
<reference evidence="1 2" key="1">
    <citation type="submission" date="2019-07" db="EMBL/GenBank/DDBJ databases">
        <title>Whole genome shotgun sequence of Oceanobacillus sojae NBRC 105379.</title>
        <authorList>
            <person name="Hosoyama A."/>
            <person name="Uohara A."/>
            <person name="Ohji S."/>
            <person name="Ichikawa N."/>
        </authorList>
    </citation>
    <scope>NUCLEOTIDE SEQUENCE [LARGE SCALE GENOMIC DNA]</scope>
    <source>
        <strain evidence="1 2">NBRC 105379</strain>
    </source>
</reference>
<sequence>MKSLNESDVSIRWIRENKAEITLGGEGRSPEIVIFYAEASPHFVVKETDEE</sequence>
<organism evidence="1 2">
    <name type="scientific">Oceanobacillus sojae</name>
    <dbReference type="NCBI Taxonomy" id="582851"/>
    <lineage>
        <taxon>Bacteria</taxon>
        <taxon>Bacillati</taxon>
        <taxon>Bacillota</taxon>
        <taxon>Bacilli</taxon>
        <taxon>Bacillales</taxon>
        <taxon>Bacillaceae</taxon>
        <taxon>Oceanobacillus</taxon>
    </lineage>
</organism>
<dbReference type="AlphaFoldDB" id="A0A511ZEU8"/>
<dbReference type="EMBL" id="BJYM01000002">
    <property type="protein sequence ID" value="GEN85975.1"/>
    <property type="molecule type" value="Genomic_DNA"/>
</dbReference>
<dbReference type="Proteomes" id="UP000321558">
    <property type="component" value="Unassembled WGS sequence"/>
</dbReference>
<dbReference type="RefSeq" id="WP_186813542.1">
    <property type="nucleotide sequence ID" value="NZ_BJYM01000002.1"/>
</dbReference>
<evidence type="ECO:0000313" key="2">
    <source>
        <dbReference type="Proteomes" id="UP000321558"/>
    </source>
</evidence>
<gene>
    <name evidence="1" type="ORF">OSO01_07140</name>
</gene>